<dbReference type="SMART" id="SM01230">
    <property type="entry name" value="Gln-synt_C"/>
    <property type="match status" value="1"/>
</dbReference>
<evidence type="ECO:0000256" key="4">
    <source>
        <dbReference type="RuleBase" id="RU000384"/>
    </source>
</evidence>
<gene>
    <name evidence="6" type="ORF">FK531_18495</name>
</gene>
<dbReference type="InterPro" id="IPR036651">
    <property type="entry name" value="Gln_synt_N_sf"/>
</dbReference>
<dbReference type="InterPro" id="IPR014746">
    <property type="entry name" value="Gln_synth/guanido_kin_cat_dom"/>
</dbReference>
<dbReference type="Pfam" id="PF00120">
    <property type="entry name" value="Gln-synt_C"/>
    <property type="match status" value="1"/>
</dbReference>
<dbReference type="RefSeq" id="WP_142102004.1">
    <property type="nucleotide sequence ID" value="NZ_VIGH01000008.1"/>
</dbReference>
<dbReference type="EMBL" id="VIGH01000008">
    <property type="protein sequence ID" value="TQF66523.1"/>
    <property type="molecule type" value="Genomic_DNA"/>
</dbReference>
<organism evidence="6 7">
    <name type="scientific">Rhodococcus spelaei</name>
    <dbReference type="NCBI Taxonomy" id="2546320"/>
    <lineage>
        <taxon>Bacteria</taxon>
        <taxon>Bacillati</taxon>
        <taxon>Actinomycetota</taxon>
        <taxon>Actinomycetes</taxon>
        <taxon>Mycobacteriales</taxon>
        <taxon>Nocardiaceae</taxon>
        <taxon>Rhodococcus</taxon>
    </lineage>
</organism>
<keyword evidence="7" id="KW-1185">Reference proteome</keyword>
<dbReference type="PANTHER" id="PTHR43785:SF12">
    <property type="entry name" value="TYPE-1 GLUTAMINE SYNTHETASE 2"/>
    <property type="match status" value="1"/>
</dbReference>
<protein>
    <submittedName>
        <fullName evidence="6">Glutamine synthetase</fullName>
    </submittedName>
</protein>
<dbReference type="AlphaFoldDB" id="A0A541B2H1"/>
<dbReference type="OrthoDB" id="3277468at2"/>
<dbReference type="Proteomes" id="UP000316256">
    <property type="component" value="Unassembled WGS sequence"/>
</dbReference>
<reference evidence="6 7" key="1">
    <citation type="submission" date="2019-06" db="EMBL/GenBank/DDBJ databases">
        <title>Rhodococcus spaelei sp. nov., isolated from a cave.</title>
        <authorList>
            <person name="Lee S.D."/>
        </authorList>
    </citation>
    <scope>NUCLEOTIDE SEQUENCE [LARGE SCALE GENOMIC DNA]</scope>
    <source>
        <strain evidence="6 7">C9-5</strain>
    </source>
</reference>
<comment type="caution">
    <text evidence="6">The sequence shown here is derived from an EMBL/GenBank/DDBJ whole genome shotgun (WGS) entry which is preliminary data.</text>
</comment>
<evidence type="ECO:0000313" key="7">
    <source>
        <dbReference type="Proteomes" id="UP000316256"/>
    </source>
</evidence>
<dbReference type="SUPFAM" id="SSF55931">
    <property type="entry name" value="Glutamine synthetase/guanido kinase"/>
    <property type="match status" value="1"/>
</dbReference>
<dbReference type="PANTHER" id="PTHR43785">
    <property type="entry name" value="GAMMA-GLUTAMYLPUTRESCINE SYNTHETASE"/>
    <property type="match status" value="1"/>
</dbReference>
<evidence type="ECO:0000313" key="6">
    <source>
        <dbReference type="EMBL" id="TQF66523.1"/>
    </source>
</evidence>
<sequence>MAGIARAKVMPVARLSTFVESGAGASPCWNVFCVDDHIAFTPTLSVVGDLRLRIDAADLRDLGGGTYWAPADLVDQDGSPWPACPRHTLRRTTQRLTAAGIEARVGHEVEFTLFDALDPQEWSAYGLNAALRKETFIRDLLDAAATAGLTIEQVHAEYGLNQYEISLGPDDPIAAADNAVLARILVSRVARTHDLRASFAPVPVAGGAGNGAHHHISLHRGDQPMFSGGSGPHALTVAGAHAVAGILAALPDFVLVLAGSALSHLRLQPNTWGGAYTCWGLENREAAVRLCADTPGNPRGAHIEVKPVDPSANPYLAGAVVLGAALAGIDGELPLPPEVTVNPSLLPDGERTAAGVALLPSLPADLLGRLQASSLAGDLFEPLLLEALLAVKGYELSEYGRKPPAEVAQRLRFAWTM</sequence>
<dbReference type="Gene3D" id="3.30.590.10">
    <property type="entry name" value="Glutamine synthetase/guanido kinase, catalytic domain"/>
    <property type="match status" value="1"/>
</dbReference>
<evidence type="ECO:0000259" key="5">
    <source>
        <dbReference type="PROSITE" id="PS51987"/>
    </source>
</evidence>
<keyword evidence="2" id="KW-0436">Ligase</keyword>
<evidence type="ECO:0000256" key="3">
    <source>
        <dbReference type="PROSITE-ProRule" id="PRU01331"/>
    </source>
</evidence>
<evidence type="ECO:0000256" key="2">
    <source>
        <dbReference type="ARBA" id="ARBA00022598"/>
    </source>
</evidence>
<dbReference type="GO" id="GO:0004356">
    <property type="term" value="F:glutamine synthetase activity"/>
    <property type="evidence" value="ECO:0007669"/>
    <property type="project" value="InterPro"/>
</dbReference>
<comment type="similarity">
    <text evidence="1 3 4">Belongs to the glutamine synthetase family.</text>
</comment>
<dbReference type="GO" id="GO:0006542">
    <property type="term" value="P:glutamine biosynthetic process"/>
    <property type="evidence" value="ECO:0007669"/>
    <property type="project" value="InterPro"/>
</dbReference>
<dbReference type="PROSITE" id="PS51987">
    <property type="entry name" value="GS_CATALYTIC"/>
    <property type="match status" value="1"/>
</dbReference>
<evidence type="ECO:0000256" key="1">
    <source>
        <dbReference type="ARBA" id="ARBA00009897"/>
    </source>
</evidence>
<accession>A0A541B2H1</accession>
<dbReference type="InterPro" id="IPR008146">
    <property type="entry name" value="Gln_synth_cat_dom"/>
</dbReference>
<dbReference type="Gene3D" id="3.10.20.70">
    <property type="entry name" value="Glutamine synthetase, N-terminal domain"/>
    <property type="match status" value="1"/>
</dbReference>
<feature type="domain" description="GS catalytic" evidence="5">
    <location>
        <begin position="85"/>
        <end position="417"/>
    </location>
</feature>
<name>A0A541B2H1_9NOCA</name>
<proteinExistence type="inferred from homology"/>